<dbReference type="GO" id="GO:0003677">
    <property type="term" value="F:DNA binding"/>
    <property type="evidence" value="ECO:0007669"/>
    <property type="project" value="UniProtKB-UniRule"/>
</dbReference>
<dbReference type="InterPro" id="IPR013762">
    <property type="entry name" value="Integrase-like_cat_sf"/>
</dbReference>
<evidence type="ECO:0000256" key="3">
    <source>
        <dbReference type="ARBA" id="ARBA00023125"/>
    </source>
</evidence>
<dbReference type="AlphaFoldDB" id="A0A6H9WLK0"/>
<dbReference type="InterPro" id="IPR044068">
    <property type="entry name" value="CB"/>
</dbReference>
<dbReference type="CDD" id="cd01189">
    <property type="entry name" value="INT_ICEBs1_C_like"/>
    <property type="match status" value="1"/>
</dbReference>
<organism evidence="8 9">
    <name type="scientific">Pseudoclavibacter endophyticus</name>
    <dbReference type="NCBI Taxonomy" id="1778590"/>
    <lineage>
        <taxon>Bacteria</taxon>
        <taxon>Bacillati</taxon>
        <taxon>Actinomycetota</taxon>
        <taxon>Actinomycetes</taxon>
        <taxon>Micrococcales</taxon>
        <taxon>Microbacteriaceae</taxon>
        <taxon>Pseudoclavibacter</taxon>
    </lineage>
</organism>
<keyword evidence="3 5" id="KW-0238">DNA-binding</keyword>
<dbReference type="InterPro" id="IPR010998">
    <property type="entry name" value="Integrase_recombinase_N"/>
</dbReference>
<dbReference type="RefSeq" id="WP_158029597.1">
    <property type="nucleotide sequence ID" value="NZ_BMHG01000001.1"/>
</dbReference>
<evidence type="ECO:0000256" key="1">
    <source>
        <dbReference type="ARBA" id="ARBA00008857"/>
    </source>
</evidence>
<evidence type="ECO:0000256" key="4">
    <source>
        <dbReference type="ARBA" id="ARBA00023172"/>
    </source>
</evidence>
<dbReference type="OrthoDB" id="1822491at2"/>
<dbReference type="Gene3D" id="1.10.150.130">
    <property type="match status" value="1"/>
</dbReference>
<dbReference type="GO" id="GO:0006310">
    <property type="term" value="P:DNA recombination"/>
    <property type="evidence" value="ECO:0007669"/>
    <property type="project" value="UniProtKB-KW"/>
</dbReference>
<evidence type="ECO:0000313" key="9">
    <source>
        <dbReference type="Proteomes" id="UP000431744"/>
    </source>
</evidence>
<protein>
    <submittedName>
        <fullName evidence="8">Site-specific integrase</fullName>
    </submittedName>
</protein>
<comment type="caution">
    <text evidence="8">The sequence shown here is derived from an EMBL/GenBank/DDBJ whole genome shotgun (WGS) entry which is preliminary data.</text>
</comment>
<dbReference type="Pfam" id="PF00589">
    <property type="entry name" value="Phage_integrase"/>
    <property type="match status" value="1"/>
</dbReference>
<keyword evidence="9" id="KW-1185">Reference proteome</keyword>
<evidence type="ECO:0000259" key="6">
    <source>
        <dbReference type="PROSITE" id="PS51898"/>
    </source>
</evidence>
<dbReference type="PROSITE" id="PS51898">
    <property type="entry name" value="TYR_RECOMBINASE"/>
    <property type="match status" value="1"/>
</dbReference>
<dbReference type="SUPFAM" id="SSF56349">
    <property type="entry name" value="DNA breaking-rejoining enzymes"/>
    <property type="match status" value="1"/>
</dbReference>
<comment type="similarity">
    <text evidence="1">Belongs to the 'phage' integrase family.</text>
</comment>
<evidence type="ECO:0000256" key="2">
    <source>
        <dbReference type="ARBA" id="ARBA00022908"/>
    </source>
</evidence>
<name>A0A6H9WLK0_9MICO</name>
<dbReference type="PANTHER" id="PTHR30629:SF2">
    <property type="entry name" value="PROPHAGE INTEGRASE INTS-RELATED"/>
    <property type="match status" value="1"/>
</dbReference>
<reference evidence="8 9" key="1">
    <citation type="submission" date="2019-09" db="EMBL/GenBank/DDBJ databases">
        <title>Phylogeny of genus Pseudoclavibacter and closely related genus.</title>
        <authorList>
            <person name="Li Y."/>
        </authorList>
    </citation>
    <scope>NUCLEOTIDE SEQUENCE [LARGE SCALE GENOMIC DNA]</scope>
    <source>
        <strain evidence="8 9">EGI 60007</strain>
    </source>
</reference>
<dbReference type="EMBL" id="WBJY01000002">
    <property type="protein sequence ID" value="KAB1648402.1"/>
    <property type="molecule type" value="Genomic_DNA"/>
</dbReference>
<sequence>MATIEAYETKSGTRYRVRYRTPDHRQTDKRGFKTKRDAGAFAASVEVAKLKGEYVAPSAGRVTVSELAPRWLASKGTLKPSSRASTETAWRVHVQPRWGSTHVSKVTHTAVQLWVSELAKTKSPSLVRRVHVVLASILDIAVHDRLVPANRARGVTLPRRRQSHRPYLSIREVETVAEHSGEHADLVRVLAYVGLRWSEAIALRGRHVDVQRQRIAVVENAVQTGQRIDVGTPKGHEQRSVPIPRFLIDELEARIDGPEDLLFGEGKTGYPMRPDSKRGWFVAAVKRAQATHRTMPTVTLHDLRHSAASIAVSAGANVKAVQRMLGHSSAAMTLDVYADLFDADLDTVAANIDAARAVECGQNVGTGTPGTKADAPTSP</sequence>
<accession>A0A6H9WLK0</accession>
<dbReference type="InterPro" id="IPR011010">
    <property type="entry name" value="DNA_brk_join_enz"/>
</dbReference>
<evidence type="ECO:0000256" key="5">
    <source>
        <dbReference type="PROSITE-ProRule" id="PRU01248"/>
    </source>
</evidence>
<dbReference type="PROSITE" id="PS51900">
    <property type="entry name" value="CB"/>
    <property type="match status" value="1"/>
</dbReference>
<dbReference type="InterPro" id="IPR050808">
    <property type="entry name" value="Phage_Integrase"/>
</dbReference>
<dbReference type="Proteomes" id="UP000431744">
    <property type="component" value="Unassembled WGS sequence"/>
</dbReference>
<proteinExistence type="inferred from homology"/>
<feature type="domain" description="Tyr recombinase" evidence="6">
    <location>
        <begin position="163"/>
        <end position="350"/>
    </location>
</feature>
<evidence type="ECO:0000259" key="7">
    <source>
        <dbReference type="PROSITE" id="PS51900"/>
    </source>
</evidence>
<gene>
    <name evidence="8" type="ORF">F8O04_12005</name>
</gene>
<feature type="domain" description="Core-binding (CB)" evidence="7">
    <location>
        <begin position="62"/>
        <end position="142"/>
    </location>
</feature>
<keyword evidence="4" id="KW-0233">DNA recombination</keyword>
<dbReference type="Gene3D" id="1.10.443.10">
    <property type="entry name" value="Intergrase catalytic core"/>
    <property type="match status" value="1"/>
</dbReference>
<dbReference type="GO" id="GO:0015074">
    <property type="term" value="P:DNA integration"/>
    <property type="evidence" value="ECO:0007669"/>
    <property type="project" value="UniProtKB-KW"/>
</dbReference>
<dbReference type="InterPro" id="IPR002104">
    <property type="entry name" value="Integrase_catalytic"/>
</dbReference>
<evidence type="ECO:0000313" key="8">
    <source>
        <dbReference type="EMBL" id="KAB1648402.1"/>
    </source>
</evidence>
<dbReference type="PANTHER" id="PTHR30629">
    <property type="entry name" value="PROPHAGE INTEGRASE"/>
    <property type="match status" value="1"/>
</dbReference>
<keyword evidence="2" id="KW-0229">DNA integration</keyword>